<protein>
    <submittedName>
        <fullName evidence="2">Uncharacterized protein</fullName>
    </submittedName>
</protein>
<feature type="compositionally biased region" description="Polar residues" evidence="1">
    <location>
        <begin position="218"/>
        <end position="238"/>
    </location>
</feature>
<evidence type="ECO:0000313" key="2">
    <source>
        <dbReference type="EMBL" id="CBY09852.1"/>
    </source>
</evidence>
<feature type="region of interest" description="Disordered" evidence="1">
    <location>
        <begin position="262"/>
        <end position="332"/>
    </location>
</feature>
<dbReference type="AlphaFoldDB" id="E4XGQ4"/>
<dbReference type="PANTHER" id="PTHR13402:SF6">
    <property type="entry name" value="SECRETORY 16, ISOFORM I"/>
    <property type="match status" value="1"/>
</dbReference>
<dbReference type="GO" id="GO:0070973">
    <property type="term" value="P:protein localization to endoplasmic reticulum exit site"/>
    <property type="evidence" value="ECO:0007669"/>
    <property type="project" value="TreeGrafter"/>
</dbReference>
<sequence>MRFRQGRAQEEIQSVRRRLSPDVAPPMPPAQPSTLHISSTPFIPFTPSVPTPMSEQGTSMPPPVSIPPSSEPNLSNTHSLHPYQSQQQNFVPFTGASAAPAVTNNEPPMFMSFNPTSAGPSGPQFPQMTPVSAPIAAPVEATPLEPANVAQQDNFAPAQPQVEQQNGFNYSQQQQYHPLQTPQQDFNQAPPHHEKSQPVAPVQQEPQKFQAPIAETQPHFQPTYSQFNSIPENSVPLSQTGVMPAAPVMPQAPVLPAAPKMPEPSEMPTFHPSSVGYIPPMPKQPSSVQTQFTPAQQQPTPQPVQNEQPLKPEPQKAPTSKANTSASGPSRSFLGSVFRKVLPNSLTGEAYLPDDTNKSLVWDEDKKKWVDLSGGTEEERAPPPPPPTMPMMENRNQMPMGNTGAMSGPLNPMAGAMLNGGAPPAPASNFRRGNKKRNMYKDAKALGETVSVSNKMMPDSAPTPSGVPNPGFFMPQSVPNDGTNGISAGDQGQVSPTQQNGHSSQAANQGGTPAGPGPMFFNPSQFGKGQAPFVPPGSS</sequence>
<feature type="compositionally biased region" description="Pro residues" evidence="1">
    <location>
        <begin position="60"/>
        <end position="70"/>
    </location>
</feature>
<feature type="region of interest" description="Disordered" evidence="1">
    <location>
        <begin position="454"/>
        <end position="539"/>
    </location>
</feature>
<dbReference type="Proteomes" id="UP000001307">
    <property type="component" value="Unassembled WGS sequence"/>
</dbReference>
<name>E4XGQ4_OIKDI</name>
<feature type="compositionally biased region" description="Polar residues" evidence="1">
    <location>
        <begin position="317"/>
        <end position="330"/>
    </location>
</feature>
<dbReference type="OrthoDB" id="8964225at2759"/>
<dbReference type="PANTHER" id="PTHR13402">
    <property type="entry name" value="RGPR-RELATED"/>
    <property type="match status" value="1"/>
</dbReference>
<organism evidence="2">
    <name type="scientific">Oikopleura dioica</name>
    <name type="common">Tunicate</name>
    <dbReference type="NCBI Taxonomy" id="34765"/>
    <lineage>
        <taxon>Eukaryota</taxon>
        <taxon>Metazoa</taxon>
        <taxon>Chordata</taxon>
        <taxon>Tunicata</taxon>
        <taxon>Appendicularia</taxon>
        <taxon>Copelata</taxon>
        <taxon>Oikopleuridae</taxon>
        <taxon>Oikopleura</taxon>
    </lineage>
</organism>
<dbReference type="InParanoid" id="E4XGQ4"/>
<reference evidence="2" key="1">
    <citation type="journal article" date="2010" name="Science">
        <title>Plasticity of animal genome architecture unmasked by rapid evolution of a pelagic tunicate.</title>
        <authorList>
            <person name="Denoeud F."/>
            <person name="Henriet S."/>
            <person name="Mungpakdee S."/>
            <person name="Aury J.M."/>
            <person name="Da Silva C."/>
            <person name="Brinkmann H."/>
            <person name="Mikhaleva J."/>
            <person name="Olsen L.C."/>
            <person name="Jubin C."/>
            <person name="Canestro C."/>
            <person name="Bouquet J.M."/>
            <person name="Danks G."/>
            <person name="Poulain J."/>
            <person name="Campsteijn C."/>
            <person name="Adamski M."/>
            <person name="Cross I."/>
            <person name="Yadetie F."/>
            <person name="Muffato M."/>
            <person name="Louis A."/>
            <person name="Butcher S."/>
            <person name="Tsagkogeorga G."/>
            <person name="Konrad A."/>
            <person name="Singh S."/>
            <person name="Jensen M.F."/>
            <person name="Cong E.H."/>
            <person name="Eikeseth-Otteraa H."/>
            <person name="Noel B."/>
            <person name="Anthouard V."/>
            <person name="Porcel B.M."/>
            <person name="Kachouri-Lafond R."/>
            <person name="Nishino A."/>
            <person name="Ugolini M."/>
            <person name="Chourrout P."/>
            <person name="Nishida H."/>
            <person name="Aasland R."/>
            <person name="Huzurbazar S."/>
            <person name="Westhof E."/>
            <person name="Delsuc F."/>
            <person name="Lehrach H."/>
            <person name="Reinhardt R."/>
            <person name="Weissenbach J."/>
            <person name="Roy S.W."/>
            <person name="Artiguenave F."/>
            <person name="Postlethwait J.H."/>
            <person name="Manak J.R."/>
            <person name="Thompson E.M."/>
            <person name="Jaillon O."/>
            <person name="Du Pasquier L."/>
            <person name="Boudinot P."/>
            <person name="Liberles D.A."/>
            <person name="Volff J.N."/>
            <person name="Philippe H."/>
            <person name="Lenhard B."/>
            <person name="Roest Crollius H."/>
            <person name="Wincker P."/>
            <person name="Chourrout D."/>
        </authorList>
    </citation>
    <scope>NUCLEOTIDE SEQUENCE [LARGE SCALE GENOMIC DNA]</scope>
</reference>
<feature type="compositionally biased region" description="Polar residues" evidence="1">
    <location>
        <begin position="477"/>
        <end position="511"/>
    </location>
</feature>
<dbReference type="GO" id="GO:0070971">
    <property type="term" value="C:endoplasmic reticulum exit site"/>
    <property type="evidence" value="ECO:0007669"/>
    <property type="project" value="TreeGrafter"/>
</dbReference>
<keyword evidence="3" id="KW-1185">Reference proteome</keyword>
<feature type="compositionally biased region" description="Polar residues" evidence="1">
    <location>
        <begin position="113"/>
        <end position="130"/>
    </location>
</feature>
<feature type="region of interest" description="Disordered" evidence="1">
    <location>
        <begin position="182"/>
        <end position="238"/>
    </location>
</feature>
<gene>
    <name evidence="2" type="ORF">GSOID_T00010668001</name>
</gene>
<evidence type="ECO:0000256" key="1">
    <source>
        <dbReference type="SAM" id="MobiDB-lite"/>
    </source>
</evidence>
<feature type="compositionally biased region" description="Low complexity" evidence="1">
    <location>
        <begin position="289"/>
        <end position="309"/>
    </location>
</feature>
<dbReference type="GO" id="GO:0007030">
    <property type="term" value="P:Golgi organization"/>
    <property type="evidence" value="ECO:0007669"/>
    <property type="project" value="TreeGrafter"/>
</dbReference>
<feature type="region of interest" description="Disordered" evidence="1">
    <location>
        <begin position="1"/>
        <end position="80"/>
    </location>
</feature>
<dbReference type="EMBL" id="FN653048">
    <property type="protein sequence ID" value="CBY09852.1"/>
    <property type="molecule type" value="Genomic_DNA"/>
</dbReference>
<dbReference type="GO" id="GO:0012507">
    <property type="term" value="C:ER to Golgi transport vesicle membrane"/>
    <property type="evidence" value="ECO:0007669"/>
    <property type="project" value="TreeGrafter"/>
</dbReference>
<accession>E4XGQ4</accession>
<feature type="region of interest" description="Disordered" evidence="1">
    <location>
        <begin position="98"/>
        <end position="130"/>
    </location>
</feature>
<evidence type="ECO:0000313" key="3">
    <source>
        <dbReference type="Proteomes" id="UP000001307"/>
    </source>
</evidence>
<proteinExistence type="predicted"/>